<name>A0A9X1XSG8_9FLAO</name>
<comment type="caution">
    <text evidence="2">The sequence shown here is derived from an EMBL/GenBank/DDBJ whole genome shotgun (WGS) entry which is preliminary data.</text>
</comment>
<protein>
    <recommendedName>
        <fullName evidence="4">DUF3221 domain-containing protein</fullName>
    </recommendedName>
</protein>
<reference evidence="2" key="1">
    <citation type="submission" date="2022-04" db="EMBL/GenBank/DDBJ databases">
        <title>Flavobacterium pygoscelis sp. nov. isolated from Chinstrap chick (Pygoscelis antarcticus).</title>
        <authorList>
            <person name="Irgang R."/>
            <person name="Poblete-Morales M."/>
            <person name="Avendano-Herrera R."/>
        </authorList>
    </citation>
    <scope>NUCLEOTIDE SEQUENCE</scope>
    <source>
        <strain evidence="2">I-SCBP12n</strain>
    </source>
</reference>
<accession>A0A9X1XSG8</accession>
<sequence length="102" mass="11246">MNKFKISFLLLLTAFVFACAGMKEKNAIEGTVNAVEFGKDGYTAKIKTNNNKIIYATLSIVNVGGPENYKVFKVGEQVSVTGDLWKTDTENHITVRKIITAN</sequence>
<evidence type="ECO:0000256" key="1">
    <source>
        <dbReference type="SAM" id="SignalP"/>
    </source>
</evidence>
<keyword evidence="3" id="KW-1185">Reference proteome</keyword>
<dbReference type="EMBL" id="JALNUB010000005">
    <property type="protein sequence ID" value="MCK8142259.1"/>
    <property type="molecule type" value="Genomic_DNA"/>
</dbReference>
<evidence type="ECO:0000313" key="2">
    <source>
        <dbReference type="EMBL" id="MCK8142259.1"/>
    </source>
</evidence>
<dbReference type="PROSITE" id="PS51257">
    <property type="entry name" value="PROKAR_LIPOPROTEIN"/>
    <property type="match status" value="1"/>
</dbReference>
<organism evidence="2 3">
    <name type="scientific">Flavobacterium pygoscelis</name>
    <dbReference type="NCBI Taxonomy" id="2893176"/>
    <lineage>
        <taxon>Bacteria</taxon>
        <taxon>Pseudomonadati</taxon>
        <taxon>Bacteroidota</taxon>
        <taxon>Flavobacteriia</taxon>
        <taxon>Flavobacteriales</taxon>
        <taxon>Flavobacteriaceae</taxon>
        <taxon>Flavobacterium</taxon>
    </lineage>
</organism>
<dbReference type="AlphaFoldDB" id="A0A9X1XSG8"/>
<dbReference type="Proteomes" id="UP001139260">
    <property type="component" value="Unassembled WGS sequence"/>
</dbReference>
<dbReference type="RefSeq" id="WP_248428433.1">
    <property type="nucleotide sequence ID" value="NZ_JALNUB010000005.1"/>
</dbReference>
<keyword evidence="1" id="KW-0732">Signal</keyword>
<proteinExistence type="predicted"/>
<evidence type="ECO:0000313" key="3">
    <source>
        <dbReference type="Proteomes" id="UP001139260"/>
    </source>
</evidence>
<feature type="chain" id="PRO_5040993956" description="DUF3221 domain-containing protein" evidence="1">
    <location>
        <begin position="21"/>
        <end position="102"/>
    </location>
</feature>
<feature type="signal peptide" evidence="1">
    <location>
        <begin position="1"/>
        <end position="20"/>
    </location>
</feature>
<evidence type="ECO:0008006" key="4">
    <source>
        <dbReference type="Google" id="ProtNLM"/>
    </source>
</evidence>
<gene>
    <name evidence="2" type="ORF">MW871_10190</name>
</gene>